<gene>
    <name evidence="2" type="ORF">LYB30171_01732</name>
</gene>
<reference evidence="2 3" key="1">
    <citation type="submission" date="2021-04" db="EMBL/GenBank/DDBJ databases">
        <authorList>
            <person name="Rodrigo-Torres L."/>
            <person name="Arahal R. D."/>
            <person name="Lucena T."/>
        </authorList>
    </citation>
    <scope>NUCLEOTIDE SEQUENCE [LARGE SCALE GENOMIC DNA]</scope>
    <source>
        <strain evidence="2 3">CECT 30171</strain>
    </source>
</reference>
<protein>
    <recommendedName>
        <fullName evidence="1">Spore coat protein U/FanG domain-containing protein</fullName>
    </recommendedName>
</protein>
<proteinExistence type="predicted"/>
<evidence type="ECO:0000313" key="3">
    <source>
        <dbReference type="Proteomes" id="UP000680116"/>
    </source>
</evidence>
<dbReference type="Proteomes" id="UP000680116">
    <property type="component" value="Chromosome"/>
</dbReference>
<name>A0ABM8UGB8_9GAMM</name>
<evidence type="ECO:0000259" key="1">
    <source>
        <dbReference type="Pfam" id="PF05229"/>
    </source>
</evidence>
<dbReference type="PANTHER" id="PTHR37089">
    <property type="entry name" value="PROTEIN U-RELATED"/>
    <property type="match status" value="1"/>
</dbReference>
<keyword evidence="3" id="KW-1185">Reference proteome</keyword>
<organism evidence="2 3">
    <name type="scientific">Novilysobacter luteus</name>
    <dbReference type="NCBI Taxonomy" id="2822368"/>
    <lineage>
        <taxon>Bacteria</taxon>
        <taxon>Pseudomonadati</taxon>
        <taxon>Pseudomonadota</taxon>
        <taxon>Gammaproteobacteria</taxon>
        <taxon>Lysobacterales</taxon>
        <taxon>Lysobacteraceae</taxon>
        <taxon>Novilysobacter</taxon>
    </lineage>
</organism>
<feature type="domain" description="Spore coat protein U/FanG" evidence="1">
    <location>
        <begin position="13"/>
        <end position="152"/>
    </location>
</feature>
<dbReference type="Pfam" id="PF05229">
    <property type="entry name" value="SCPU"/>
    <property type="match status" value="1"/>
</dbReference>
<sequence>MAPQARAESLVTDFDVYLDVAASCSFTGTKDIAFGNRAVVPGQQLEASGYLKVRCNVPVAYKISLDDGLHGSGISDRRMKASSGDTIAYQLYSGNSSARPCSSAGGVQWGDASGGCIYNASFGGTEQSIPVLGRLTIDDPGAGSYSDTITATITY</sequence>
<evidence type="ECO:0000313" key="2">
    <source>
        <dbReference type="EMBL" id="CAG4974691.1"/>
    </source>
</evidence>
<dbReference type="SMART" id="SM00972">
    <property type="entry name" value="SCPU"/>
    <property type="match status" value="1"/>
</dbReference>
<dbReference type="EMBL" id="OU015430">
    <property type="protein sequence ID" value="CAG4974691.1"/>
    <property type="molecule type" value="Genomic_DNA"/>
</dbReference>
<accession>A0ABM8UGB8</accession>
<dbReference type="InterPro" id="IPR053167">
    <property type="entry name" value="Spore_coat_component"/>
</dbReference>
<dbReference type="InterPro" id="IPR007893">
    <property type="entry name" value="Spore_coat_U/FanG"/>
</dbReference>